<evidence type="ECO:0000256" key="6">
    <source>
        <dbReference type="SAM" id="Phobius"/>
    </source>
</evidence>
<dbReference type="AlphaFoldDB" id="A0A1H6XZK7"/>
<keyword evidence="8" id="KW-1185">Reference proteome</keyword>
<feature type="region of interest" description="Disordered" evidence="5">
    <location>
        <begin position="286"/>
        <end position="338"/>
    </location>
</feature>
<evidence type="ECO:0000313" key="7">
    <source>
        <dbReference type="EMBL" id="SEJ34483.1"/>
    </source>
</evidence>
<accession>A0A1H6XZK7</accession>
<dbReference type="STRING" id="1073996.SAMN05444271_1529"/>
<dbReference type="GO" id="GO:0006465">
    <property type="term" value="P:signal peptide processing"/>
    <property type="evidence" value="ECO:0007669"/>
    <property type="project" value="InterPro"/>
</dbReference>
<feature type="transmembrane region" description="Helical" evidence="6">
    <location>
        <begin position="229"/>
        <end position="248"/>
    </location>
</feature>
<gene>
    <name evidence="7" type="ORF">SAMN05444271_1529</name>
</gene>
<dbReference type="PANTHER" id="PTHR10806">
    <property type="entry name" value="SIGNAL PEPTIDASE COMPLEX CATALYTIC SUBUNIT SEC11"/>
    <property type="match status" value="1"/>
</dbReference>
<dbReference type="GeneID" id="35002123"/>
<accession>A0A2H4Q144</accession>
<dbReference type="GO" id="GO:0016020">
    <property type="term" value="C:membrane"/>
    <property type="evidence" value="ECO:0007669"/>
    <property type="project" value="UniProtKB-SubCell"/>
</dbReference>
<dbReference type="OrthoDB" id="4822at2157"/>
<evidence type="ECO:0000256" key="4">
    <source>
        <dbReference type="ARBA" id="ARBA00023136"/>
    </source>
</evidence>
<keyword evidence="4 6" id="KW-0472">Membrane</keyword>
<dbReference type="PANTHER" id="PTHR10806:SF6">
    <property type="entry name" value="SIGNAL PEPTIDASE COMPLEX CATALYTIC SUBUNIT SEC11"/>
    <property type="match status" value="1"/>
</dbReference>
<evidence type="ECO:0000256" key="2">
    <source>
        <dbReference type="ARBA" id="ARBA00022692"/>
    </source>
</evidence>
<evidence type="ECO:0000313" key="8">
    <source>
        <dbReference type="Proteomes" id="UP000198888"/>
    </source>
</evidence>
<dbReference type="SUPFAM" id="SSF51306">
    <property type="entry name" value="LexA/Signal peptidase"/>
    <property type="match status" value="1"/>
</dbReference>
<keyword evidence="3 6" id="KW-1133">Transmembrane helix</keyword>
<dbReference type="GO" id="GO:0004252">
    <property type="term" value="F:serine-type endopeptidase activity"/>
    <property type="evidence" value="ECO:0007669"/>
    <property type="project" value="InterPro"/>
</dbReference>
<keyword evidence="2 6" id="KW-0812">Transmembrane</keyword>
<feature type="transmembrane region" description="Helical" evidence="6">
    <location>
        <begin position="139"/>
        <end position="161"/>
    </location>
</feature>
<protein>
    <submittedName>
        <fullName evidence="7">Signal peptidase, endoplasmic reticulum-type</fullName>
    </submittedName>
</protein>
<dbReference type="InterPro" id="IPR036286">
    <property type="entry name" value="LexA/Signal_pep-like_sf"/>
</dbReference>
<organism evidence="7 8">
    <name type="scientific">Halohasta litchfieldiae</name>
    <dbReference type="NCBI Taxonomy" id="1073996"/>
    <lineage>
        <taxon>Archaea</taxon>
        <taxon>Methanobacteriati</taxon>
        <taxon>Methanobacteriota</taxon>
        <taxon>Stenosarchaea group</taxon>
        <taxon>Halobacteria</taxon>
        <taxon>Halobacteriales</taxon>
        <taxon>Haloferacaceae</taxon>
        <taxon>Halohasta</taxon>
    </lineage>
</organism>
<evidence type="ECO:0000256" key="3">
    <source>
        <dbReference type="ARBA" id="ARBA00022989"/>
    </source>
</evidence>
<evidence type="ECO:0000256" key="1">
    <source>
        <dbReference type="ARBA" id="ARBA00004370"/>
    </source>
</evidence>
<dbReference type="KEGG" id="hae:halTADL_1313"/>
<dbReference type="EMBL" id="FNYR01000052">
    <property type="protein sequence ID" value="SEJ34483.1"/>
    <property type="molecule type" value="Genomic_DNA"/>
</dbReference>
<name>A0A1H6XZK7_9EURY</name>
<comment type="subcellular location">
    <subcellularLocation>
        <location evidence="1">Membrane</location>
    </subcellularLocation>
</comment>
<proteinExistence type="predicted"/>
<evidence type="ECO:0000256" key="5">
    <source>
        <dbReference type="SAM" id="MobiDB-lite"/>
    </source>
</evidence>
<feature type="compositionally biased region" description="Acidic residues" evidence="5">
    <location>
        <begin position="294"/>
        <end position="307"/>
    </location>
</feature>
<dbReference type="CDD" id="cd06530">
    <property type="entry name" value="S26_SPase_I"/>
    <property type="match status" value="1"/>
</dbReference>
<dbReference type="InterPro" id="IPR001733">
    <property type="entry name" value="Peptidase_S26B"/>
</dbReference>
<feature type="transmembrane region" description="Helical" evidence="6">
    <location>
        <begin position="109"/>
        <end position="132"/>
    </location>
</feature>
<feature type="transmembrane region" description="Helical" evidence="6">
    <location>
        <begin position="255"/>
        <end position="277"/>
    </location>
</feature>
<reference evidence="7 8" key="1">
    <citation type="submission" date="2016-10" db="EMBL/GenBank/DDBJ databases">
        <authorList>
            <person name="de Groot N.N."/>
        </authorList>
    </citation>
    <scope>NUCLEOTIDE SEQUENCE [LARGE SCALE GENOMIC DNA]</scope>
    <source>
        <strain evidence="7 8">DSM 22187</strain>
    </source>
</reference>
<dbReference type="InterPro" id="IPR019533">
    <property type="entry name" value="Peptidase_S26"/>
</dbReference>
<dbReference type="NCBIfam" id="TIGR02228">
    <property type="entry name" value="sigpep_I_arch"/>
    <property type="match status" value="1"/>
</dbReference>
<sequence>MNLKKVANIVAGLLLIAIVVPFVIYSVPAVVGADYSFVVLTASMTPAIAPGDVVIVDDRDTATIAAGDVITFTRGTNEVPVTHRVTAVTASDGELAFETKGDANSDPDASVVVASNVLGTVIFSIPFIGYVIQFTNTPYGFLALVVVPIGLLIVSELWTLYDGRSSATTSASTPAAAGELATAAVAEPATAAADESDSAVAPGETATAAEKSTEDMSGFVITSRTLEGAFGPLLVLAIYSGYVAYIGATQTGLTAVAIAMVVGSGISLLAVSMLLVWPRLRPEVSLPESVTVESESDPELSDADLELSDTAPEQPTADGGVDQVADTPPAAADGRGDE</sequence>
<dbReference type="Proteomes" id="UP000198888">
    <property type="component" value="Unassembled WGS sequence"/>
</dbReference>
<dbReference type="RefSeq" id="WP_089673883.1">
    <property type="nucleotide sequence ID" value="NZ_CP024845.1"/>
</dbReference>